<gene>
    <name evidence="1" type="ORF">SF301_2862</name>
</gene>
<dbReference type="Proteomes" id="UP000198358">
    <property type="component" value="Unassembled WGS sequence"/>
</dbReference>
<accession>A0AB36P9W6</accession>
<protein>
    <submittedName>
        <fullName evidence="1">Uncharacterized protein</fullName>
    </submittedName>
</protein>
<evidence type="ECO:0000313" key="1">
    <source>
        <dbReference type="EMBL" id="OXB26448.1"/>
    </source>
</evidence>
<organism evidence="1 2">
    <name type="scientific">Shigella flexneri 2a str. 301</name>
    <dbReference type="NCBI Taxonomy" id="198214"/>
    <lineage>
        <taxon>Bacteria</taxon>
        <taxon>Pseudomonadati</taxon>
        <taxon>Pseudomonadota</taxon>
        <taxon>Gammaproteobacteria</taxon>
        <taxon>Enterobacterales</taxon>
        <taxon>Enterobacteriaceae</taxon>
        <taxon>Shigella</taxon>
    </lineage>
</organism>
<sequence>MIENNLSLFDAHFQDLYIDKYQFLQIMLIMFQQGNFSDIYV</sequence>
<name>A0AB36P9W6_SHIFL</name>
<proteinExistence type="predicted"/>
<evidence type="ECO:0000313" key="2">
    <source>
        <dbReference type="Proteomes" id="UP000198358"/>
    </source>
</evidence>
<reference evidence="1 2" key="1">
    <citation type="submission" date="2017-04" db="EMBL/GenBank/DDBJ databases">
        <title>Shigella flexneri 2a str. 301 Sequencing.</title>
        <authorList>
            <person name="Zhu Z."/>
        </authorList>
    </citation>
    <scope>NUCLEOTIDE SEQUENCE [LARGE SCALE GENOMIC DNA]</scope>
    <source>
        <strain evidence="1 2">301</strain>
    </source>
</reference>
<comment type="caution">
    <text evidence="1">The sequence shown here is derived from an EMBL/GenBank/DDBJ whole genome shotgun (WGS) entry which is preliminary data.</text>
</comment>
<dbReference type="EMBL" id="NEDR01000002">
    <property type="protein sequence ID" value="OXB26448.1"/>
    <property type="molecule type" value="Genomic_DNA"/>
</dbReference>
<dbReference type="AlphaFoldDB" id="A0AB36P9W6"/>